<name>A0ACD3AIY0_9AGAR</name>
<protein>
    <submittedName>
        <fullName evidence="1">Uncharacterized protein</fullName>
    </submittedName>
</protein>
<keyword evidence="2" id="KW-1185">Reference proteome</keyword>
<accession>A0ACD3AIY0</accession>
<dbReference type="EMBL" id="ML208440">
    <property type="protein sequence ID" value="TFK65324.1"/>
    <property type="molecule type" value="Genomic_DNA"/>
</dbReference>
<proteinExistence type="predicted"/>
<organism evidence="1 2">
    <name type="scientific">Pluteus cervinus</name>
    <dbReference type="NCBI Taxonomy" id="181527"/>
    <lineage>
        <taxon>Eukaryota</taxon>
        <taxon>Fungi</taxon>
        <taxon>Dikarya</taxon>
        <taxon>Basidiomycota</taxon>
        <taxon>Agaricomycotina</taxon>
        <taxon>Agaricomycetes</taxon>
        <taxon>Agaricomycetidae</taxon>
        <taxon>Agaricales</taxon>
        <taxon>Pluteineae</taxon>
        <taxon>Pluteaceae</taxon>
        <taxon>Pluteus</taxon>
    </lineage>
</organism>
<gene>
    <name evidence="1" type="ORF">BDN72DRAFT_203759</name>
</gene>
<evidence type="ECO:0000313" key="2">
    <source>
        <dbReference type="Proteomes" id="UP000308600"/>
    </source>
</evidence>
<dbReference type="Proteomes" id="UP000308600">
    <property type="component" value="Unassembled WGS sequence"/>
</dbReference>
<reference evidence="1 2" key="1">
    <citation type="journal article" date="2019" name="Nat. Ecol. Evol.">
        <title>Megaphylogeny resolves global patterns of mushroom evolution.</title>
        <authorList>
            <person name="Varga T."/>
            <person name="Krizsan K."/>
            <person name="Foldi C."/>
            <person name="Dima B."/>
            <person name="Sanchez-Garcia M."/>
            <person name="Sanchez-Ramirez S."/>
            <person name="Szollosi G.J."/>
            <person name="Szarkandi J.G."/>
            <person name="Papp V."/>
            <person name="Albert L."/>
            <person name="Andreopoulos W."/>
            <person name="Angelini C."/>
            <person name="Antonin V."/>
            <person name="Barry K.W."/>
            <person name="Bougher N.L."/>
            <person name="Buchanan P."/>
            <person name="Buyck B."/>
            <person name="Bense V."/>
            <person name="Catcheside P."/>
            <person name="Chovatia M."/>
            <person name="Cooper J."/>
            <person name="Damon W."/>
            <person name="Desjardin D."/>
            <person name="Finy P."/>
            <person name="Geml J."/>
            <person name="Haridas S."/>
            <person name="Hughes K."/>
            <person name="Justo A."/>
            <person name="Karasinski D."/>
            <person name="Kautmanova I."/>
            <person name="Kiss B."/>
            <person name="Kocsube S."/>
            <person name="Kotiranta H."/>
            <person name="LaButti K.M."/>
            <person name="Lechner B.E."/>
            <person name="Liimatainen K."/>
            <person name="Lipzen A."/>
            <person name="Lukacs Z."/>
            <person name="Mihaltcheva S."/>
            <person name="Morgado L.N."/>
            <person name="Niskanen T."/>
            <person name="Noordeloos M.E."/>
            <person name="Ohm R.A."/>
            <person name="Ortiz-Santana B."/>
            <person name="Ovrebo C."/>
            <person name="Racz N."/>
            <person name="Riley R."/>
            <person name="Savchenko A."/>
            <person name="Shiryaev A."/>
            <person name="Soop K."/>
            <person name="Spirin V."/>
            <person name="Szebenyi C."/>
            <person name="Tomsovsky M."/>
            <person name="Tulloss R.E."/>
            <person name="Uehling J."/>
            <person name="Grigoriev I.V."/>
            <person name="Vagvolgyi C."/>
            <person name="Papp T."/>
            <person name="Martin F.M."/>
            <person name="Miettinen O."/>
            <person name="Hibbett D.S."/>
            <person name="Nagy L.G."/>
        </authorList>
    </citation>
    <scope>NUCLEOTIDE SEQUENCE [LARGE SCALE GENOMIC DNA]</scope>
    <source>
        <strain evidence="1 2">NL-1719</strain>
    </source>
</reference>
<evidence type="ECO:0000313" key="1">
    <source>
        <dbReference type="EMBL" id="TFK65324.1"/>
    </source>
</evidence>
<sequence length="544" mass="60794">MTSYHRDADTRRAKLDQEIYALQLRISELKSERNALAPISSLPIDILTLVFKATNNGPSVAGNSAIIFYISWVCRLWREIALHNQSLWNYIDCHRPKFVQLCLDRAPSLQLEFQHLCLEPSLLTRELLDTIMPELKRVSLLSLKGSNPPATIYLEDFASNPAPKLRSLSLAGFQLPEGTRMFTGLPPPLRFLSLSNCSFQWDAPIFGAELTSLRIASPRSPLSLSGFLNVLCLMPRLQTLCLSNAFELVFTSLQPLPEGIAHLPDLTLLKISECSTQICPFILLGLRFTNKTVVVFNLHDISTAVSGFPLVLQALDVCTTDSPWPIDTISIGHGQSSEIHLMSEQHVGSTTTKMSMVCITINPCVVDAAQILHSLRVFKHDNLETVIMNTAFLDIDVTDEIWRETLGDLPSLTKLKLRHGYANSFIDYLAREGRLISQNTPATVSPPLIKEQIRERITFKALKVLEIVRFSELRAKTTFADFLLAMSLRVGCDLKLVAMAFANCYFREFNMVALGGVLRRVHVCSEWGLSADDGFTFPPSSVFP</sequence>